<feature type="transmembrane region" description="Helical" evidence="1">
    <location>
        <begin position="51"/>
        <end position="69"/>
    </location>
</feature>
<evidence type="ECO:0000313" key="2">
    <source>
        <dbReference type="EMBL" id="KAG2194795.1"/>
    </source>
</evidence>
<dbReference type="PANTHER" id="PTHR20948">
    <property type="entry name" value="TRANSMEMBRANE PROTEIN 164"/>
    <property type="match status" value="1"/>
</dbReference>
<keyword evidence="3" id="KW-1185">Reference proteome</keyword>
<proteinExistence type="predicted"/>
<comment type="caution">
    <text evidence="2">The sequence shown here is derived from an EMBL/GenBank/DDBJ whole genome shotgun (WGS) entry which is preliminary data.</text>
</comment>
<sequence length="292" mass="32850">MAVLSVLNRPLEPLYNGMEKWIRSIAKGVPDETDWKDSTKGSWYLHPRQHAIEFFFLSTGFAAASYYFLTKVLDPSSTTWKLLSSFTPVGPATRTEKILFVSLLGSFSLTAIHKVIRKNKLFMLQPCHMSAALLLLTLANPNKSSVATNLLFNIYLHTQWGALAALLFPDLRDHYLTGETFNFFAEHILILVAPAYMIYSGRYLVMPASKNMALLSFCIYGFFHSPVLHICALKSGQNLNYAFSPPPIKTLFQIGRGYRLALYATAFGAMFLTRYGIVESLLSILPRKALIM</sequence>
<dbReference type="InterPro" id="IPR026508">
    <property type="entry name" value="TMEM164"/>
</dbReference>
<accession>A0A8H7UTA9</accession>
<dbReference type="Proteomes" id="UP000603453">
    <property type="component" value="Unassembled WGS sequence"/>
</dbReference>
<organism evidence="2 3">
    <name type="scientific">Mucor saturninus</name>
    <dbReference type="NCBI Taxonomy" id="64648"/>
    <lineage>
        <taxon>Eukaryota</taxon>
        <taxon>Fungi</taxon>
        <taxon>Fungi incertae sedis</taxon>
        <taxon>Mucoromycota</taxon>
        <taxon>Mucoromycotina</taxon>
        <taxon>Mucoromycetes</taxon>
        <taxon>Mucorales</taxon>
        <taxon>Mucorineae</taxon>
        <taxon>Mucoraceae</taxon>
        <taxon>Mucor</taxon>
    </lineage>
</organism>
<evidence type="ECO:0000256" key="1">
    <source>
        <dbReference type="SAM" id="Phobius"/>
    </source>
</evidence>
<protein>
    <recommendedName>
        <fullName evidence="4">Transmembrane protein</fullName>
    </recommendedName>
</protein>
<feature type="transmembrane region" description="Helical" evidence="1">
    <location>
        <begin position="211"/>
        <end position="233"/>
    </location>
</feature>
<dbReference type="OrthoDB" id="17328at2759"/>
<keyword evidence="1" id="KW-1133">Transmembrane helix</keyword>
<feature type="transmembrane region" description="Helical" evidence="1">
    <location>
        <begin position="150"/>
        <end position="168"/>
    </location>
</feature>
<reference evidence="2" key="1">
    <citation type="submission" date="2020-12" db="EMBL/GenBank/DDBJ databases">
        <title>Metabolic potential, ecology and presence of endohyphal bacteria is reflected in genomic diversity of Mucoromycotina.</title>
        <authorList>
            <person name="Muszewska A."/>
            <person name="Okrasinska A."/>
            <person name="Steczkiewicz K."/>
            <person name="Drgas O."/>
            <person name="Orlowska M."/>
            <person name="Perlinska-Lenart U."/>
            <person name="Aleksandrzak-Piekarczyk T."/>
            <person name="Szatraj K."/>
            <person name="Zielenkiewicz U."/>
            <person name="Pilsyk S."/>
            <person name="Malc E."/>
            <person name="Mieczkowski P."/>
            <person name="Kruszewska J.S."/>
            <person name="Biernat P."/>
            <person name="Pawlowska J."/>
        </authorList>
    </citation>
    <scope>NUCLEOTIDE SEQUENCE</scope>
    <source>
        <strain evidence="2">WA0000017839</strain>
    </source>
</reference>
<name>A0A8H7UTA9_9FUNG</name>
<keyword evidence="1" id="KW-0812">Transmembrane</keyword>
<gene>
    <name evidence="2" type="ORF">INT47_004126</name>
</gene>
<evidence type="ECO:0008006" key="4">
    <source>
        <dbReference type="Google" id="ProtNLM"/>
    </source>
</evidence>
<dbReference type="AlphaFoldDB" id="A0A8H7UTA9"/>
<dbReference type="Pfam" id="PF14808">
    <property type="entry name" value="TMEM164"/>
    <property type="match status" value="1"/>
</dbReference>
<dbReference type="EMBL" id="JAEPRD010000187">
    <property type="protein sequence ID" value="KAG2194795.1"/>
    <property type="molecule type" value="Genomic_DNA"/>
</dbReference>
<feature type="transmembrane region" description="Helical" evidence="1">
    <location>
        <begin position="180"/>
        <end position="199"/>
    </location>
</feature>
<feature type="transmembrane region" description="Helical" evidence="1">
    <location>
        <begin position="260"/>
        <end position="277"/>
    </location>
</feature>
<evidence type="ECO:0000313" key="3">
    <source>
        <dbReference type="Proteomes" id="UP000603453"/>
    </source>
</evidence>
<dbReference type="PANTHER" id="PTHR20948:SF2">
    <property type="entry name" value="TRANSMEMBRANE PROTEIN 164"/>
    <property type="match status" value="1"/>
</dbReference>
<keyword evidence="1" id="KW-0472">Membrane</keyword>